<accession>A0AAD9SVE0</accession>
<reference evidence="4" key="1">
    <citation type="submission" date="2023-06" db="EMBL/GenBank/DDBJ databases">
        <title>Draft genome of Marssonina rosae.</title>
        <authorList>
            <person name="Cheng Q."/>
        </authorList>
    </citation>
    <scope>NUCLEOTIDE SEQUENCE</scope>
    <source>
        <strain evidence="4">R4</strain>
    </source>
</reference>
<keyword evidence="3" id="KW-0808">Transferase</keyword>
<dbReference type="Pfam" id="PF03881">
    <property type="entry name" value="Fructosamin_kin"/>
    <property type="match status" value="1"/>
</dbReference>
<comment type="similarity">
    <text evidence="3">Belongs to the fructosamine kinase family.</text>
</comment>
<dbReference type="SUPFAM" id="SSF56112">
    <property type="entry name" value="Protein kinase-like (PK-like)"/>
    <property type="match status" value="1"/>
</dbReference>
<comment type="catalytic activity">
    <reaction evidence="2">
        <text>N(6)-D-ribulosyl-L-lysyl-[protein] + ATP = N(6)-(3-O-phospho-D-ribulosyl)-L-lysyl-[protein] + ADP + H(+)</text>
        <dbReference type="Rhea" id="RHEA:48432"/>
        <dbReference type="Rhea" id="RHEA-COMP:12103"/>
        <dbReference type="Rhea" id="RHEA-COMP:12104"/>
        <dbReference type="ChEBI" id="CHEBI:15378"/>
        <dbReference type="ChEBI" id="CHEBI:30616"/>
        <dbReference type="ChEBI" id="CHEBI:90418"/>
        <dbReference type="ChEBI" id="CHEBI:90420"/>
        <dbReference type="ChEBI" id="CHEBI:456216"/>
        <dbReference type="EC" id="2.7.1.172"/>
    </reaction>
    <physiologicalReaction direction="left-to-right" evidence="2">
        <dbReference type="Rhea" id="RHEA:48433"/>
    </physiologicalReaction>
</comment>
<dbReference type="PANTHER" id="PTHR12149">
    <property type="entry name" value="FRUCTOSAMINE 3 KINASE-RELATED PROTEIN"/>
    <property type="match status" value="1"/>
</dbReference>
<evidence type="ECO:0000256" key="1">
    <source>
        <dbReference type="ARBA" id="ARBA00011961"/>
    </source>
</evidence>
<dbReference type="GO" id="GO:0102193">
    <property type="term" value="F:protein-ribulosamine 3-kinase activity"/>
    <property type="evidence" value="ECO:0007669"/>
    <property type="project" value="UniProtKB-EC"/>
</dbReference>
<dbReference type="Proteomes" id="UP001285354">
    <property type="component" value="Unassembled WGS sequence"/>
</dbReference>
<evidence type="ECO:0000256" key="3">
    <source>
        <dbReference type="PIRNR" id="PIRNR006221"/>
    </source>
</evidence>
<dbReference type="GO" id="GO:0016301">
    <property type="term" value="F:kinase activity"/>
    <property type="evidence" value="ECO:0007669"/>
    <property type="project" value="UniProtKB-UniRule"/>
</dbReference>
<evidence type="ECO:0000313" key="4">
    <source>
        <dbReference type="EMBL" id="KAK2624311.1"/>
    </source>
</evidence>
<evidence type="ECO:0000256" key="2">
    <source>
        <dbReference type="ARBA" id="ARBA00048655"/>
    </source>
</evidence>
<dbReference type="AlphaFoldDB" id="A0AAD9SVE0"/>
<dbReference type="InterPro" id="IPR016477">
    <property type="entry name" value="Fructo-/Ketosamine-3-kinase"/>
</dbReference>
<proteinExistence type="inferred from homology"/>
<sequence>MVDLVSASCLAIELFLIETMPSKVDPAILKALSLNAETTTIVSHGGSGFSSTFRLTSAPEDGEEQLFFVKIGGMDSKVMFVGEYASLLAIHTTDPTLCPRPYAHGPLSLTQGFFLATSFLSPHPSANPSLSSGTALAHKLAKLHSRPAPIPDGCENPMWGFPVPTCCGAEERQGRDSELHDLVNMTIDRVVPRLLRPGRLTSPDGSPIQPALVHGDLWSGNHGRGSLSPCSTIEEVVFDPSACYAHSEFEFGIMGMFGGFGDAFHTAYWEVKAKDEPAGEWGARRRLYEL</sequence>
<gene>
    <name evidence="4" type="ORF">QTJ16_006261</name>
</gene>
<keyword evidence="5" id="KW-1185">Reference proteome</keyword>
<dbReference type="InterPro" id="IPR011009">
    <property type="entry name" value="Kinase-like_dom_sf"/>
</dbReference>
<evidence type="ECO:0000313" key="5">
    <source>
        <dbReference type="Proteomes" id="UP001285354"/>
    </source>
</evidence>
<dbReference type="Gene3D" id="3.90.1200.10">
    <property type="match status" value="1"/>
</dbReference>
<organism evidence="4 5">
    <name type="scientific">Diplocarpon rosae</name>
    <dbReference type="NCBI Taxonomy" id="946125"/>
    <lineage>
        <taxon>Eukaryota</taxon>
        <taxon>Fungi</taxon>
        <taxon>Dikarya</taxon>
        <taxon>Ascomycota</taxon>
        <taxon>Pezizomycotina</taxon>
        <taxon>Leotiomycetes</taxon>
        <taxon>Helotiales</taxon>
        <taxon>Drepanopezizaceae</taxon>
        <taxon>Diplocarpon</taxon>
    </lineage>
</organism>
<dbReference type="EC" id="2.7.1.172" evidence="1"/>
<dbReference type="EMBL" id="JAUBYV010000010">
    <property type="protein sequence ID" value="KAK2624311.1"/>
    <property type="molecule type" value="Genomic_DNA"/>
</dbReference>
<comment type="caution">
    <text evidence="4">The sequence shown here is derived from an EMBL/GenBank/DDBJ whole genome shotgun (WGS) entry which is preliminary data.</text>
</comment>
<name>A0AAD9SVE0_9HELO</name>
<keyword evidence="3" id="KW-0418">Kinase</keyword>
<dbReference type="PIRSF" id="PIRSF006221">
    <property type="entry name" value="Ketosamine-3-kinase"/>
    <property type="match status" value="1"/>
</dbReference>
<dbReference type="PANTHER" id="PTHR12149:SF8">
    <property type="entry name" value="PROTEIN-RIBULOSAMINE 3-KINASE"/>
    <property type="match status" value="1"/>
</dbReference>
<protein>
    <recommendedName>
        <fullName evidence="1">protein-ribulosamine 3-kinase</fullName>
        <ecNumber evidence="1">2.7.1.172</ecNumber>
    </recommendedName>
</protein>